<sequence length="168" mass="19121">MPHPTTVQTHDLSLVMFDYLAELLPLEEVNSPFLHFIGATTSSRSLYRFLPQLPQTSTSEEARPPILMGSCRLLAVDSEYVSEPRISSSFCEDEVLFVWFDYAKGICVTLPCIIGDLSDVKQSLLLWRDHRDGESMTWYDWSPLLGRICLLTSDNEIRVLDFVPPPSH</sequence>
<proteinExistence type="predicted"/>
<reference evidence="2" key="1">
    <citation type="journal article" date="2014" name="Proc. Natl. Acad. Sci. U.S.A.">
        <title>Extensive sampling of basidiomycete genomes demonstrates inadequacy of the white-rot/brown-rot paradigm for wood decay fungi.</title>
        <authorList>
            <person name="Riley R."/>
            <person name="Salamov A.A."/>
            <person name="Brown D.W."/>
            <person name="Nagy L.G."/>
            <person name="Floudas D."/>
            <person name="Held B.W."/>
            <person name="Levasseur A."/>
            <person name="Lombard V."/>
            <person name="Morin E."/>
            <person name="Otillar R."/>
            <person name="Lindquist E.A."/>
            <person name="Sun H."/>
            <person name="LaButti K.M."/>
            <person name="Schmutz J."/>
            <person name="Jabbour D."/>
            <person name="Luo H."/>
            <person name="Baker S.E."/>
            <person name="Pisabarro A.G."/>
            <person name="Walton J.D."/>
            <person name="Blanchette R.A."/>
            <person name="Henrissat B."/>
            <person name="Martin F."/>
            <person name="Cullen D."/>
            <person name="Hibbett D.S."/>
            <person name="Grigoriev I.V."/>
        </authorList>
    </citation>
    <scope>NUCLEOTIDE SEQUENCE [LARGE SCALE GENOMIC DNA]</scope>
    <source>
        <strain evidence="2">MUCL 33604</strain>
    </source>
</reference>
<evidence type="ECO:0000313" key="2">
    <source>
        <dbReference type="Proteomes" id="UP000027265"/>
    </source>
</evidence>
<name>A0A067PGR4_9AGAM</name>
<dbReference type="AlphaFoldDB" id="A0A067PGR4"/>
<dbReference type="InParanoid" id="A0A067PGR4"/>
<dbReference type="Proteomes" id="UP000027265">
    <property type="component" value="Unassembled WGS sequence"/>
</dbReference>
<accession>A0A067PGR4</accession>
<keyword evidence="2" id="KW-1185">Reference proteome</keyword>
<organism evidence="1 2">
    <name type="scientific">Jaapia argillacea MUCL 33604</name>
    <dbReference type="NCBI Taxonomy" id="933084"/>
    <lineage>
        <taxon>Eukaryota</taxon>
        <taxon>Fungi</taxon>
        <taxon>Dikarya</taxon>
        <taxon>Basidiomycota</taxon>
        <taxon>Agaricomycotina</taxon>
        <taxon>Agaricomycetes</taxon>
        <taxon>Agaricomycetidae</taxon>
        <taxon>Jaapiales</taxon>
        <taxon>Jaapiaceae</taxon>
        <taxon>Jaapia</taxon>
    </lineage>
</organism>
<evidence type="ECO:0000313" key="1">
    <source>
        <dbReference type="EMBL" id="KDQ50217.1"/>
    </source>
</evidence>
<dbReference type="EMBL" id="KL197763">
    <property type="protein sequence ID" value="KDQ50217.1"/>
    <property type="molecule type" value="Genomic_DNA"/>
</dbReference>
<protein>
    <submittedName>
        <fullName evidence="1">Uncharacterized protein</fullName>
    </submittedName>
</protein>
<dbReference type="HOGENOM" id="CLU_084527_0_0_1"/>
<gene>
    <name evidence="1" type="ORF">JAAARDRAFT_211817</name>
</gene>